<dbReference type="EMBL" id="VLLF01000001">
    <property type="protein sequence ID" value="TWI92461.1"/>
    <property type="molecule type" value="Genomic_DNA"/>
</dbReference>
<evidence type="ECO:0000259" key="4">
    <source>
        <dbReference type="PROSITE" id="PS01124"/>
    </source>
</evidence>
<protein>
    <submittedName>
        <fullName evidence="5">AraC-like DNA-binding protein</fullName>
    </submittedName>
</protein>
<evidence type="ECO:0000313" key="6">
    <source>
        <dbReference type="Proteomes" id="UP000320593"/>
    </source>
</evidence>
<evidence type="ECO:0000256" key="2">
    <source>
        <dbReference type="ARBA" id="ARBA00023125"/>
    </source>
</evidence>
<dbReference type="RefSeq" id="WP_145340025.1">
    <property type="nucleotide sequence ID" value="NZ_SMLY01000055.1"/>
</dbReference>
<dbReference type="PROSITE" id="PS01124">
    <property type="entry name" value="HTH_ARAC_FAMILY_2"/>
    <property type="match status" value="1"/>
</dbReference>
<gene>
    <name evidence="5" type="ORF">JM93_00003</name>
</gene>
<keyword evidence="3" id="KW-0804">Transcription</keyword>
<organism evidence="5 6">
    <name type="scientific">Roseibium hamelinense</name>
    <dbReference type="NCBI Taxonomy" id="150831"/>
    <lineage>
        <taxon>Bacteria</taxon>
        <taxon>Pseudomonadati</taxon>
        <taxon>Pseudomonadota</taxon>
        <taxon>Alphaproteobacteria</taxon>
        <taxon>Hyphomicrobiales</taxon>
        <taxon>Stappiaceae</taxon>
        <taxon>Roseibium</taxon>
    </lineage>
</organism>
<dbReference type="GO" id="GO:0003700">
    <property type="term" value="F:DNA-binding transcription factor activity"/>
    <property type="evidence" value="ECO:0007669"/>
    <property type="project" value="InterPro"/>
</dbReference>
<sequence length="333" mass="36757">MVSEGIVFNRALQLRPFLDLFEKRGGQAAPVLMAAGLDRVDLNDPAALINGNALYKAVEEMADALGDPYFAARAGAAFVEAGPVFVRESYAAAHTLAEFLPLAILELDRQINNVRYSLQISADITLIRAVRSFVPAAPIVQADAATASLWVTLLRLVVKDDFDPTRMTVIAQEGAGIPPELLPKSSFLRRKWNGVQIGFPSEWLQRPLALNWQIPTTKRGEFRDTSQGEAILIWVEQVCIQRVHEKSFDLDSLAHHLGVHPKSLQRLLAELGTSFQEIRDEVRRQKALDLLSQSQPASNGEIADALGFSSAASFSRAFKRWIGVSPSDFRKTL</sequence>
<dbReference type="InterPro" id="IPR009057">
    <property type="entry name" value="Homeodomain-like_sf"/>
</dbReference>
<dbReference type="OrthoDB" id="9805730at2"/>
<dbReference type="SMART" id="SM00342">
    <property type="entry name" value="HTH_ARAC"/>
    <property type="match status" value="1"/>
</dbReference>
<accession>A0A562TFZ8</accession>
<comment type="caution">
    <text evidence="5">The sequence shown here is derived from an EMBL/GenBank/DDBJ whole genome shotgun (WGS) entry which is preliminary data.</text>
</comment>
<dbReference type="GO" id="GO:0005829">
    <property type="term" value="C:cytosol"/>
    <property type="evidence" value="ECO:0007669"/>
    <property type="project" value="TreeGrafter"/>
</dbReference>
<dbReference type="GO" id="GO:0000976">
    <property type="term" value="F:transcription cis-regulatory region binding"/>
    <property type="evidence" value="ECO:0007669"/>
    <property type="project" value="TreeGrafter"/>
</dbReference>
<reference evidence="5 6" key="1">
    <citation type="submission" date="2019-07" db="EMBL/GenBank/DDBJ databases">
        <title>Genomic Encyclopedia of Archaeal and Bacterial Type Strains, Phase II (KMG-II): from individual species to whole genera.</title>
        <authorList>
            <person name="Goeker M."/>
        </authorList>
    </citation>
    <scope>NUCLEOTIDE SEQUENCE [LARGE SCALE GENOMIC DNA]</scope>
    <source>
        <strain evidence="5 6">ATCC BAA-252</strain>
    </source>
</reference>
<dbReference type="SUPFAM" id="SSF46689">
    <property type="entry name" value="Homeodomain-like"/>
    <property type="match status" value="1"/>
</dbReference>
<evidence type="ECO:0000256" key="3">
    <source>
        <dbReference type="ARBA" id="ARBA00023163"/>
    </source>
</evidence>
<evidence type="ECO:0000313" key="5">
    <source>
        <dbReference type="EMBL" id="TWI92461.1"/>
    </source>
</evidence>
<dbReference type="AlphaFoldDB" id="A0A562TFZ8"/>
<keyword evidence="6" id="KW-1185">Reference proteome</keyword>
<name>A0A562TFZ8_9HYPH</name>
<dbReference type="PANTHER" id="PTHR47894">
    <property type="entry name" value="HTH-TYPE TRANSCRIPTIONAL REGULATOR GADX"/>
    <property type="match status" value="1"/>
</dbReference>
<dbReference type="InterPro" id="IPR020449">
    <property type="entry name" value="Tscrpt_reg_AraC-type_HTH"/>
</dbReference>
<proteinExistence type="predicted"/>
<dbReference type="Proteomes" id="UP000320593">
    <property type="component" value="Unassembled WGS sequence"/>
</dbReference>
<dbReference type="Pfam" id="PF12833">
    <property type="entry name" value="HTH_18"/>
    <property type="match status" value="1"/>
</dbReference>
<keyword evidence="1" id="KW-0805">Transcription regulation</keyword>
<dbReference type="PANTHER" id="PTHR47894:SF1">
    <property type="entry name" value="HTH-TYPE TRANSCRIPTIONAL REGULATOR VQSM"/>
    <property type="match status" value="1"/>
</dbReference>
<dbReference type="PRINTS" id="PR00032">
    <property type="entry name" value="HTHARAC"/>
</dbReference>
<keyword evidence="2 5" id="KW-0238">DNA-binding</keyword>
<dbReference type="InterPro" id="IPR018060">
    <property type="entry name" value="HTH_AraC"/>
</dbReference>
<dbReference type="Gene3D" id="1.10.10.60">
    <property type="entry name" value="Homeodomain-like"/>
    <property type="match status" value="1"/>
</dbReference>
<evidence type="ECO:0000256" key="1">
    <source>
        <dbReference type="ARBA" id="ARBA00023015"/>
    </source>
</evidence>
<feature type="domain" description="HTH araC/xylS-type" evidence="4">
    <location>
        <begin position="229"/>
        <end position="332"/>
    </location>
</feature>